<gene>
    <name evidence="2" type="ORF">E4188_22910</name>
</gene>
<sequence length="443" mass="49043">MTHDSGERSMKKTLLVGLLLSGNCFAAQGDTASESVVDIDSIAREMAIKAKAIQQQALKDPSMTAVLKESEQITDEQREKAQALTADAMKKAASPQTTQQMSAVFGSMKQSDLVAVLGADKSTNTDKPEAAAMGNGMMFLSLSMSDKDLMASLEVAAKYSMPVSFIGLLKGTTTITDTAMQLRKLARKAGVSEDREPQVLLNPVGFEKYGVNVVPTLIRDMGDGTFHRLEGSININYFEDAVAQQQGSDRLNNRVGPIWRIEEISLIDEMKARMQKIDWEAKKRAAVANFWRNQTMHSLPPASKDESWMIDPTVRVVKDVVDPSGNVLAKAGTVVNPLAQVYAPLRMIVINPQSQLELEWAKQYREKHPFEGQTMILATDYSRDQGWDVMNRANEYLQTRTRLVPRELIERFHLTATPTVVATSGKVFAVQQFAINPTQESQQ</sequence>
<evidence type="ECO:0008006" key="4">
    <source>
        <dbReference type="Google" id="ProtNLM"/>
    </source>
</evidence>
<dbReference type="InterPro" id="IPR019106">
    <property type="entry name" value="T4SS_TrbC"/>
</dbReference>
<protein>
    <recommendedName>
        <fullName evidence="4">Conjugal transfer protein</fullName>
    </recommendedName>
</protein>
<accession>A0ABX6NZT2</accession>
<dbReference type="Pfam" id="PF09673">
    <property type="entry name" value="TrbC_Ftype"/>
    <property type="match status" value="1"/>
</dbReference>
<proteinExistence type="predicted"/>
<dbReference type="EMBL" id="CP038449">
    <property type="protein sequence ID" value="QJT41349.1"/>
    <property type="molecule type" value="Genomic_DNA"/>
</dbReference>
<keyword evidence="3" id="KW-1185">Reference proteome</keyword>
<organism evidence="2 3">
    <name type="scientific">Aeromonas media</name>
    <dbReference type="NCBI Taxonomy" id="651"/>
    <lineage>
        <taxon>Bacteria</taxon>
        <taxon>Pseudomonadati</taxon>
        <taxon>Pseudomonadota</taxon>
        <taxon>Gammaproteobacteria</taxon>
        <taxon>Aeromonadales</taxon>
        <taxon>Aeromonadaceae</taxon>
        <taxon>Aeromonas</taxon>
    </lineage>
</organism>
<feature type="signal peptide" evidence="1">
    <location>
        <begin position="1"/>
        <end position="26"/>
    </location>
</feature>
<dbReference type="Proteomes" id="UP000502657">
    <property type="component" value="Plasmid pAeme5"/>
</dbReference>
<name>A0ABX6NZT2_AERME</name>
<evidence type="ECO:0000313" key="2">
    <source>
        <dbReference type="EMBL" id="QJT41349.1"/>
    </source>
</evidence>
<geneLocation type="plasmid" evidence="3">
    <name>paeme5</name>
</geneLocation>
<evidence type="ECO:0000256" key="1">
    <source>
        <dbReference type="SAM" id="SignalP"/>
    </source>
</evidence>
<reference evidence="2 3" key="1">
    <citation type="submission" date="2019-03" db="EMBL/GenBank/DDBJ databases">
        <title>Novel transposon Tn6433 accelerates the dissemination of tet(E) in Aeromonas from aerobic biofilm under oxytetracycline stress.</title>
        <authorList>
            <person name="Shi Y."/>
            <person name="Tian Z."/>
            <person name="Zhang Y."/>
            <person name="Zhang H."/>
            <person name="Yang M."/>
        </authorList>
    </citation>
    <scope>NUCLEOTIDE SEQUENCE [LARGE SCALE GENOMIC DNA]</scope>
    <source>
        <strain evidence="2 3">R50-22</strain>
        <plasmid evidence="3">paeme5</plasmid>
    </source>
</reference>
<feature type="chain" id="PRO_5046601689" description="Conjugal transfer protein" evidence="1">
    <location>
        <begin position="27"/>
        <end position="443"/>
    </location>
</feature>
<evidence type="ECO:0000313" key="3">
    <source>
        <dbReference type="Proteomes" id="UP000502657"/>
    </source>
</evidence>
<keyword evidence="1" id="KW-0732">Signal</keyword>
<keyword evidence="2" id="KW-0614">Plasmid</keyword>